<protein>
    <submittedName>
        <fullName evidence="1">Uncharacterized protein</fullName>
    </submittedName>
</protein>
<gene>
    <name evidence="1" type="ORF">FGO68_gene12854</name>
</gene>
<evidence type="ECO:0000313" key="2">
    <source>
        <dbReference type="Proteomes" id="UP000785679"/>
    </source>
</evidence>
<accession>A0A8J8NDQ8</accession>
<comment type="caution">
    <text evidence="1">The sequence shown here is derived from an EMBL/GenBank/DDBJ whole genome shotgun (WGS) entry which is preliminary data.</text>
</comment>
<organism evidence="1 2">
    <name type="scientific">Halteria grandinella</name>
    <dbReference type="NCBI Taxonomy" id="5974"/>
    <lineage>
        <taxon>Eukaryota</taxon>
        <taxon>Sar</taxon>
        <taxon>Alveolata</taxon>
        <taxon>Ciliophora</taxon>
        <taxon>Intramacronucleata</taxon>
        <taxon>Spirotrichea</taxon>
        <taxon>Stichotrichia</taxon>
        <taxon>Sporadotrichida</taxon>
        <taxon>Halteriidae</taxon>
        <taxon>Halteria</taxon>
    </lineage>
</organism>
<dbReference type="AlphaFoldDB" id="A0A8J8NDQ8"/>
<name>A0A8J8NDQ8_HALGN</name>
<proteinExistence type="predicted"/>
<sequence length="77" mass="9252">MHPALSATGTCAFYLPEENQYFFLHPFQLYLFQQFCYFQYLCSSICYRQLTQSLKRQYSLKKLEIGQETAINKLSRY</sequence>
<keyword evidence="2" id="KW-1185">Reference proteome</keyword>
<evidence type="ECO:0000313" key="1">
    <source>
        <dbReference type="EMBL" id="TNV72794.1"/>
    </source>
</evidence>
<reference evidence="1" key="1">
    <citation type="submission" date="2019-06" db="EMBL/GenBank/DDBJ databases">
        <authorList>
            <person name="Zheng W."/>
        </authorList>
    </citation>
    <scope>NUCLEOTIDE SEQUENCE</scope>
    <source>
        <strain evidence="1">QDHG01</strain>
    </source>
</reference>
<dbReference type="Proteomes" id="UP000785679">
    <property type="component" value="Unassembled WGS sequence"/>
</dbReference>
<dbReference type="EMBL" id="RRYP01020946">
    <property type="protein sequence ID" value="TNV72794.1"/>
    <property type="molecule type" value="Genomic_DNA"/>
</dbReference>